<protein>
    <recommendedName>
        <fullName evidence="5">2-dehydro-3-deoxy-phosphogluconate aldolase</fullName>
        <ecNumber evidence="5">4.1.2.14</ecNumber>
    </recommendedName>
</protein>
<dbReference type="InterPro" id="IPR013785">
    <property type="entry name" value="Aldolase_TIM"/>
</dbReference>
<dbReference type="InterPro" id="IPR000887">
    <property type="entry name" value="Aldlse_KDPG_KHG"/>
</dbReference>
<comment type="caution">
    <text evidence="8">The sequence shown here is derived from an EMBL/GenBank/DDBJ whole genome shotgun (WGS) entry which is preliminary data.</text>
</comment>
<proteinExistence type="inferred from homology"/>
<dbReference type="EC" id="4.1.2.14" evidence="5"/>
<dbReference type="Pfam" id="PF01081">
    <property type="entry name" value="Aldolase"/>
    <property type="match status" value="1"/>
</dbReference>
<name>A0A1T1HEB8_OCELI</name>
<dbReference type="RefSeq" id="WP_077242563.1">
    <property type="nucleotide sequence ID" value="NZ_FXTS01000001.1"/>
</dbReference>
<dbReference type="PANTHER" id="PTHR30246:SF1">
    <property type="entry name" value="2-DEHYDRO-3-DEOXY-6-PHOSPHOGALACTONATE ALDOLASE-RELATED"/>
    <property type="match status" value="1"/>
</dbReference>
<evidence type="ECO:0000256" key="2">
    <source>
        <dbReference type="ARBA" id="ARBA00004736"/>
    </source>
</evidence>
<dbReference type="PANTHER" id="PTHR30246">
    <property type="entry name" value="2-KETO-3-DEOXY-6-PHOSPHOGLUCONATE ALDOLASE"/>
    <property type="match status" value="1"/>
</dbReference>
<accession>A0A1T1HEB8</accession>
<evidence type="ECO:0000256" key="1">
    <source>
        <dbReference type="ARBA" id="ARBA00000654"/>
    </source>
</evidence>
<dbReference type="Gene3D" id="3.20.20.70">
    <property type="entry name" value="Aldolase class I"/>
    <property type="match status" value="1"/>
</dbReference>
<evidence type="ECO:0000256" key="3">
    <source>
        <dbReference type="ARBA" id="ARBA00006906"/>
    </source>
</evidence>
<dbReference type="STRING" id="966.BTA35_0200970"/>
<dbReference type="CDD" id="cd00452">
    <property type="entry name" value="KDPG_aldolase"/>
    <property type="match status" value="1"/>
</dbReference>
<keyword evidence="7" id="KW-0119">Carbohydrate metabolism</keyword>
<dbReference type="NCBIfam" id="TIGR01182">
    <property type="entry name" value="eda"/>
    <property type="match status" value="1"/>
</dbReference>
<keyword evidence="6" id="KW-0456">Lyase</keyword>
<comment type="similarity">
    <text evidence="3">Belongs to the KHG/KDPG aldolase family.</text>
</comment>
<evidence type="ECO:0000313" key="8">
    <source>
        <dbReference type="EMBL" id="OOV88152.1"/>
    </source>
</evidence>
<reference evidence="8" key="1">
    <citation type="submission" date="2017-02" db="EMBL/GenBank/DDBJ databases">
        <title>Draft Genome Sequence of the Salt Water Bacterium Oceanospirillum linum ATCC 11336.</title>
        <authorList>
            <person name="Trachtenberg A.M."/>
            <person name="Carney J.G."/>
            <person name="Linnane J.D."/>
            <person name="Rheaume B.A."/>
            <person name="Pitts N.L."/>
            <person name="Mykles D.L."/>
            <person name="Maclea K.S."/>
        </authorList>
    </citation>
    <scope>NUCLEOTIDE SEQUENCE [LARGE SCALE GENOMIC DNA]</scope>
    <source>
        <strain evidence="8">ATCC 11336</strain>
    </source>
</reference>
<evidence type="ECO:0000256" key="6">
    <source>
        <dbReference type="ARBA" id="ARBA00023239"/>
    </source>
</evidence>
<evidence type="ECO:0000256" key="7">
    <source>
        <dbReference type="ARBA" id="ARBA00023277"/>
    </source>
</evidence>
<gene>
    <name evidence="8" type="ORF">BTA35_0200970</name>
</gene>
<dbReference type="InterPro" id="IPR031337">
    <property type="entry name" value="KDPG/KHG_AS_1"/>
</dbReference>
<evidence type="ECO:0000256" key="5">
    <source>
        <dbReference type="ARBA" id="ARBA00013063"/>
    </source>
</evidence>
<comment type="subunit">
    <text evidence="4">Homotrimer.</text>
</comment>
<evidence type="ECO:0000256" key="4">
    <source>
        <dbReference type="ARBA" id="ARBA00011233"/>
    </source>
</evidence>
<sequence>MFLSQLSQQKVLPVLVLESVQQADWIGSCFIEAGMKHLEVTLRTPAALQVIEYLNRHFPELSIGAGTVLKSYQIAGAVDAGADFIVAPGATDPLLDAGQDCPVPFLPGVMTPSEAMRARDYGFGLQKFFPAEAAGGAHLLKAIGAPLQDILFCPTGGITPKNMMDYLALKNVPVVGGSWLVTPQILADNDRQSVVNRLSQLQQLLGKL</sequence>
<dbReference type="Proteomes" id="UP000190064">
    <property type="component" value="Unassembled WGS sequence"/>
</dbReference>
<evidence type="ECO:0000313" key="9">
    <source>
        <dbReference type="Proteomes" id="UP000190064"/>
    </source>
</evidence>
<dbReference type="AlphaFoldDB" id="A0A1T1HEB8"/>
<dbReference type="GO" id="GO:0008675">
    <property type="term" value="F:2-dehydro-3-deoxy-phosphogluconate aldolase activity"/>
    <property type="evidence" value="ECO:0007669"/>
    <property type="project" value="UniProtKB-EC"/>
</dbReference>
<dbReference type="SUPFAM" id="SSF51569">
    <property type="entry name" value="Aldolase"/>
    <property type="match status" value="1"/>
</dbReference>
<keyword evidence="9" id="KW-1185">Reference proteome</keyword>
<comment type="pathway">
    <text evidence="2">Carbohydrate acid metabolism; 2-dehydro-3-deoxy-D-gluconate degradation; D-glyceraldehyde 3-phosphate and pyruvate from 2-dehydro-3-deoxy-D-gluconate: step 2/2.</text>
</comment>
<dbReference type="EMBL" id="MTSD02000001">
    <property type="protein sequence ID" value="OOV88152.1"/>
    <property type="molecule type" value="Genomic_DNA"/>
</dbReference>
<dbReference type="PROSITE" id="PS00159">
    <property type="entry name" value="ALDOLASE_KDPG_KHG_1"/>
    <property type="match status" value="1"/>
</dbReference>
<organism evidence="8 9">
    <name type="scientific">Oceanospirillum linum</name>
    <dbReference type="NCBI Taxonomy" id="966"/>
    <lineage>
        <taxon>Bacteria</taxon>
        <taxon>Pseudomonadati</taxon>
        <taxon>Pseudomonadota</taxon>
        <taxon>Gammaproteobacteria</taxon>
        <taxon>Oceanospirillales</taxon>
        <taxon>Oceanospirillaceae</taxon>
        <taxon>Oceanospirillum</taxon>
    </lineage>
</organism>
<comment type="catalytic activity">
    <reaction evidence="1">
        <text>2-dehydro-3-deoxy-6-phospho-D-gluconate = D-glyceraldehyde 3-phosphate + pyruvate</text>
        <dbReference type="Rhea" id="RHEA:17089"/>
        <dbReference type="ChEBI" id="CHEBI:15361"/>
        <dbReference type="ChEBI" id="CHEBI:57569"/>
        <dbReference type="ChEBI" id="CHEBI:59776"/>
        <dbReference type="EC" id="4.1.2.14"/>
    </reaction>
</comment>